<dbReference type="InParanoid" id="A0A5J5ERJ6"/>
<dbReference type="PANTHER" id="PTHR28208">
    <property type="entry name" value="PHOSPHATIDATE PHOSPHATASE APP1"/>
    <property type="match status" value="1"/>
</dbReference>
<dbReference type="InterPro" id="IPR052935">
    <property type="entry name" value="Mg2+_PAP"/>
</dbReference>
<dbReference type="GO" id="GO:0008195">
    <property type="term" value="F:phosphatidate phosphatase activity"/>
    <property type="evidence" value="ECO:0007669"/>
    <property type="project" value="InterPro"/>
</dbReference>
<accession>A0A5J5ERJ6</accession>
<gene>
    <name evidence="2" type="ORF">FN846DRAFT_960185</name>
</gene>
<dbReference type="GO" id="GO:0030479">
    <property type="term" value="C:actin cortical patch"/>
    <property type="evidence" value="ECO:0007669"/>
    <property type="project" value="TreeGrafter"/>
</dbReference>
<dbReference type="InterPro" id="IPR019236">
    <property type="entry name" value="APP1_cat"/>
</dbReference>
<evidence type="ECO:0000313" key="2">
    <source>
        <dbReference type="EMBL" id="KAA8899634.1"/>
    </source>
</evidence>
<evidence type="ECO:0000313" key="3">
    <source>
        <dbReference type="Proteomes" id="UP000326924"/>
    </source>
</evidence>
<dbReference type="PANTHER" id="PTHR28208:SF1">
    <property type="entry name" value="FILAMENT ORGANIZATION PROTEIN APP1-LIKE, PUTATIVE (AFU_ORTHOLOGUE AFUA_1G06650)-RELATED"/>
    <property type="match status" value="1"/>
</dbReference>
<dbReference type="EMBL" id="VXIS01000164">
    <property type="protein sequence ID" value="KAA8899634.1"/>
    <property type="molecule type" value="Genomic_DNA"/>
</dbReference>
<dbReference type="Pfam" id="PF09949">
    <property type="entry name" value="APP1_cat"/>
    <property type="match status" value="1"/>
</dbReference>
<name>A0A5J5ERJ6_9PEZI</name>
<keyword evidence="3" id="KW-1185">Reference proteome</keyword>
<proteinExistence type="predicted"/>
<organism evidence="2 3">
    <name type="scientific">Sphaerosporella brunnea</name>
    <dbReference type="NCBI Taxonomy" id="1250544"/>
    <lineage>
        <taxon>Eukaryota</taxon>
        <taxon>Fungi</taxon>
        <taxon>Dikarya</taxon>
        <taxon>Ascomycota</taxon>
        <taxon>Pezizomycotina</taxon>
        <taxon>Pezizomycetes</taxon>
        <taxon>Pezizales</taxon>
        <taxon>Pyronemataceae</taxon>
        <taxon>Sphaerosporella</taxon>
    </lineage>
</organism>
<protein>
    <recommendedName>
        <fullName evidence="1">Phosphatidate phosphatase APP1 catalytic domain-containing protein</fullName>
    </recommendedName>
</protein>
<dbReference type="Proteomes" id="UP000326924">
    <property type="component" value="Unassembled WGS sequence"/>
</dbReference>
<sequence length="384" mass="42904">MAYVLTKGATALSSLSLPPFFADILRKFKILPPLTDTPLLASDTLWLYDNVAYPSSESPSGWYAEFIAAYFAANTGKDVSKVVADICEKLGLAHGDAAEKRVEERVQTFMDIVVQGRTVEVDFAAQGRVMLGPSSAGGISINNLALPGGPYRDGEEVISTAILPEGSNERKSLATMKTRFAGKTGWGVVSDIDDTIKVTMVRDRIELLKHTFALEPEAVAGTPALYERLNAALQPAWFYLSASPYNLYTMLAKFVHENYPQGQILLREMSWQELEGFIVSLTVGTQKYKEGELERLVKHLPERKWVFIGDSTQTDPESYATTYRKFPNAVKRIFIRVVEGVNRLEERRLNSKERFEKAFNGVPTTVWRTYKDPSELDRLVAEIA</sequence>
<dbReference type="OrthoDB" id="414243at2759"/>
<dbReference type="AlphaFoldDB" id="A0A5J5ERJ6"/>
<evidence type="ECO:0000259" key="1">
    <source>
        <dbReference type="Pfam" id="PF09949"/>
    </source>
</evidence>
<comment type="caution">
    <text evidence="2">The sequence shown here is derived from an EMBL/GenBank/DDBJ whole genome shotgun (WGS) entry which is preliminary data.</text>
</comment>
<feature type="domain" description="Phosphatidate phosphatase APP1 catalytic" evidence="1">
    <location>
        <begin position="186"/>
        <end position="336"/>
    </location>
</feature>
<reference evidence="2 3" key="1">
    <citation type="submission" date="2019-09" db="EMBL/GenBank/DDBJ databases">
        <title>Draft genome of the ectomycorrhizal ascomycete Sphaerosporella brunnea.</title>
        <authorList>
            <consortium name="DOE Joint Genome Institute"/>
            <person name="Benucci G.M."/>
            <person name="Marozzi G."/>
            <person name="Antonielli L."/>
            <person name="Sanchez S."/>
            <person name="Marco P."/>
            <person name="Wang X."/>
            <person name="Falini L.B."/>
            <person name="Barry K."/>
            <person name="Haridas S."/>
            <person name="Lipzen A."/>
            <person name="Labutti K."/>
            <person name="Grigoriev I.V."/>
            <person name="Murat C."/>
            <person name="Martin F."/>
            <person name="Albertini E."/>
            <person name="Donnini D."/>
            <person name="Bonito G."/>
        </authorList>
    </citation>
    <scope>NUCLEOTIDE SEQUENCE [LARGE SCALE GENOMIC DNA]</scope>
    <source>
        <strain evidence="2 3">Sb_GMNB300</strain>
    </source>
</reference>